<name>A0A0F8Z097_9ZZZZ</name>
<sequence>MKQSKEKQFQDYKNKWGMSDFRFFVHCYTHNLYGNLNNHLYIVENGISHTLFRIDPHYLVGISMDEIGKKIFEIQSLPTFLKRVKNLETRFFIRSDGSNSELESFEELQEYFLIKKIAGV</sequence>
<reference evidence="1" key="1">
    <citation type="journal article" date="2015" name="Nature">
        <title>Complex archaea that bridge the gap between prokaryotes and eukaryotes.</title>
        <authorList>
            <person name="Spang A."/>
            <person name="Saw J.H."/>
            <person name="Jorgensen S.L."/>
            <person name="Zaremba-Niedzwiedzka K."/>
            <person name="Martijn J."/>
            <person name="Lind A.E."/>
            <person name="van Eijk R."/>
            <person name="Schleper C."/>
            <person name="Guy L."/>
            <person name="Ettema T.J."/>
        </authorList>
    </citation>
    <scope>NUCLEOTIDE SEQUENCE</scope>
</reference>
<organism evidence="1">
    <name type="scientific">marine sediment metagenome</name>
    <dbReference type="NCBI Taxonomy" id="412755"/>
    <lineage>
        <taxon>unclassified sequences</taxon>
        <taxon>metagenomes</taxon>
        <taxon>ecological metagenomes</taxon>
    </lineage>
</organism>
<dbReference type="InterPro" id="IPR018120">
    <property type="entry name" value="Glyco_hydro_1_AS"/>
</dbReference>
<gene>
    <name evidence="1" type="ORF">LCGC14_3030840</name>
</gene>
<dbReference type="EMBL" id="LAZR01063290">
    <property type="protein sequence ID" value="KKK59789.1"/>
    <property type="molecule type" value="Genomic_DNA"/>
</dbReference>
<dbReference type="AlphaFoldDB" id="A0A0F8Z097"/>
<dbReference type="PROSITE" id="PS00572">
    <property type="entry name" value="GLYCOSYL_HYDROL_F1_1"/>
    <property type="match status" value="1"/>
</dbReference>
<accession>A0A0F8Z097</accession>
<evidence type="ECO:0000313" key="1">
    <source>
        <dbReference type="EMBL" id="KKK59789.1"/>
    </source>
</evidence>
<proteinExistence type="predicted"/>
<protein>
    <submittedName>
        <fullName evidence="1">Uncharacterized protein</fullName>
    </submittedName>
</protein>
<comment type="caution">
    <text evidence="1">The sequence shown here is derived from an EMBL/GenBank/DDBJ whole genome shotgun (WGS) entry which is preliminary data.</text>
</comment>